<feature type="compositionally biased region" description="Low complexity" evidence="1">
    <location>
        <begin position="11"/>
        <end position="21"/>
    </location>
</feature>
<comment type="caution">
    <text evidence="2">The sequence shown here is derived from an EMBL/GenBank/DDBJ whole genome shotgun (WGS) entry which is preliminary data.</text>
</comment>
<dbReference type="OrthoDB" id="10588098at2759"/>
<organism evidence="2 3">
    <name type="scientific">Striga asiatica</name>
    <name type="common">Asiatic witchweed</name>
    <name type="synonym">Buchnera asiatica</name>
    <dbReference type="NCBI Taxonomy" id="4170"/>
    <lineage>
        <taxon>Eukaryota</taxon>
        <taxon>Viridiplantae</taxon>
        <taxon>Streptophyta</taxon>
        <taxon>Embryophyta</taxon>
        <taxon>Tracheophyta</taxon>
        <taxon>Spermatophyta</taxon>
        <taxon>Magnoliopsida</taxon>
        <taxon>eudicotyledons</taxon>
        <taxon>Gunneridae</taxon>
        <taxon>Pentapetalae</taxon>
        <taxon>asterids</taxon>
        <taxon>lamiids</taxon>
        <taxon>Lamiales</taxon>
        <taxon>Orobanchaceae</taxon>
        <taxon>Buchnereae</taxon>
        <taxon>Striga</taxon>
    </lineage>
</organism>
<evidence type="ECO:0000256" key="1">
    <source>
        <dbReference type="SAM" id="MobiDB-lite"/>
    </source>
</evidence>
<keyword evidence="3" id="KW-1185">Reference proteome</keyword>
<reference evidence="3" key="1">
    <citation type="journal article" date="2019" name="Curr. Biol.">
        <title>Genome Sequence of Striga asiatica Provides Insight into the Evolution of Plant Parasitism.</title>
        <authorList>
            <person name="Yoshida S."/>
            <person name="Kim S."/>
            <person name="Wafula E.K."/>
            <person name="Tanskanen J."/>
            <person name="Kim Y.M."/>
            <person name="Honaas L."/>
            <person name="Yang Z."/>
            <person name="Spallek T."/>
            <person name="Conn C.E."/>
            <person name="Ichihashi Y."/>
            <person name="Cheong K."/>
            <person name="Cui S."/>
            <person name="Der J.P."/>
            <person name="Gundlach H."/>
            <person name="Jiao Y."/>
            <person name="Hori C."/>
            <person name="Ishida J.K."/>
            <person name="Kasahara H."/>
            <person name="Kiba T."/>
            <person name="Kim M.S."/>
            <person name="Koo N."/>
            <person name="Laohavisit A."/>
            <person name="Lee Y.H."/>
            <person name="Lumba S."/>
            <person name="McCourt P."/>
            <person name="Mortimer J.C."/>
            <person name="Mutuku J.M."/>
            <person name="Nomura T."/>
            <person name="Sasaki-Sekimoto Y."/>
            <person name="Seto Y."/>
            <person name="Wang Y."/>
            <person name="Wakatake T."/>
            <person name="Sakakibara H."/>
            <person name="Demura T."/>
            <person name="Yamaguchi S."/>
            <person name="Yoneyama K."/>
            <person name="Manabe R.I."/>
            <person name="Nelson D.C."/>
            <person name="Schulman A.H."/>
            <person name="Timko M.P."/>
            <person name="dePamphilis C.W."/>
            <person name="Choi D."/>
            <person name="Shirasu K."/>
        </authorList>
    </citation>
    <scope>NUCLEOTIDE SEQUENCE [LARGE SCALE GENOMIC DNA]</scope>
    <source>
        <strain evidence="3">cv. UVA1</strain>
    </source>
</reference>
<accession>A0A5A7PZU2</accession>
<sequence length="233" mass="25764">MSVPQGLKVMPSSSSSIPSLSTGGPLELPASSISQDDLWDSLEQKRKDQLSLFSEIEKAPMSIGKDILELRRQERMRLPGGLQADHLVDMLADSHGPERLVDIARDIREKGLSSEFDTETKTLLTLKREGVTEALLRKDWGAILICIYFHDAICLLSTKAEWSMDNKLARKFKFDKVYEVAASGFVGGLPEQPLSSLKSSRCNLKNSFNRSSASQWGTRDPLPGKGDGTRSLL</sequence>
<feature type="region of interest" description="Disordered" evidence="1">
    <location>
        <begin position="210"/>
        <end position="233"/>
    </location>
</feature>
<dbReference type="AlphaFoldDB" id="A0A5A7PZU2"/>
<gene>
    <name evidence="2" type="ORF">STAS_14622</name>
</gene>
<evidence type="ECO:0000313" key="3">
    <source>
        <dbReference type="Proteomes" id="UP000325081"/>
    </source>
</evidence>
<proteinExistence type="predicted"/>
<name>A0A5A7PZU2_STRAF</name>
<evidence type="ECO:0000313" key="2">
    <source>
        <dbReference type="EMBL" id="GER38151.1"/>
    </source>
</evidence>
<protein>
    <submittedName>
        <fullName evidence="2">Tetratricopeptide repeat protein</fullName>
    </submittedName>
</protein>
<dbReference type="Proteomes" id="UP000325081">
    <property type="component" value="Unassembled WGS sequence"/>
</dbReference>
<feature type="region of interest" description="Disordered" evidence="1">
    <location>
        <begin position="1"/>
        <end position="28"/>
    </location>
</feature>
<dbReference type="EMBL" id="BKCP01005461">
    <property type="protein sequence ID" value="GER38151.1"/>
    <property type="molecule type" value="Genomic_DNA"/>
</dbReference>